<keyword evidence="1" id="KW-0812">Transmembrane</keyword>
<evidence type="ECO:0000313" key="3">
    <source>
        <dbReference type="Proteomes" id="UP000004088"/>
    </source>
</evidence>
<evidence type="ECO:0000256" key="1">
    <source>
        <dbReference type="SAM" id="Phobius"/>
    </source>
</evidence>
<dbReference type="AlphaFoldDB" id="F0EX85"/>
<organism evidence="2 3">
    <name type="scientific">Kingella denitrificans ATCC 33394</name>
    <dbReference type="NCBI Taxonomy" id="888741"/>
    <lineage>
        <taxon>Bacteria</taxon>
        <taxon>Pseudomonadati</taxon>
        <taxon>Pseudomonadota</taxon>
        <taxon>Betaproteobacteria</taxon>
        <taxon>Neisseriales</taxon>
        <taxon>Neisseriaceae</taxon>
        <taxon>Kingella</taxon>
    </lineage>
</organism>
<keyword evidence="3" id="KW-1185">Reference proteome</keyword>
<sequence length="74" mass="8571">MRKLKTACLWICTGLFCAWILLFLSQIWLPSWDDVLFLKITLTMAGLFLIAFAVFIVAGQLTEDKQLRDNDYIN</sequence>
<reference evidence="2 3" key="1">
    <citation type="submission" date="2011-01" db="EMBL/GenBank/DDBJ databases">
        <authorList>
            <person name="Muzny D."/>
            <person name="Qin X."/>
            <person name="Deng J."/>
            <person name="Jiang H."/>
            <person name="Liu Y."/>
            <person name="Qu J."/>
            <person name="Song X.-Z."/>
            <person name="Zhang L."/>
            <person name="Thornton R."/>
            <person name="Coyle M."/>
            <person name="Francisco L."/>
            <person name="Jackson L."/>
            <person name="Javaid M."/>
            <person name="Korchina V."/>
            <person name="Kovar C."/>
            <person name="Mata R."/>
            <person name="Mathew T."/>
            <person name="Ngo R."/>
            <person name="Nguyen L."/>
            <person name="Nguyen N."/>
            <person name="Okwuonu G."/>
            <person name="Ongeri F."/>
            <person name="Pham C."/>
            <person name="Simmons D."/>
            <person name="Wilczek-Boney K."/>
            <person name="Hale W."/>
            <person name="Jakkamsetti A."/>
            <person name="Pham P."/>
            <person name="Ruth R."/>
            <person name="San Lucas F."/>
            <person name="Warren J."/>
            <person name="Zhang J."/>
            <person name="Zhao Z."/>
            <person name="Zhou C."/>
            <person name="Zhu D."/>
            <person name="Lee S."/>
            <person name="Bess C."/>
            <person name="Blankenburg K."/>
            <person name="Forbes L."/>
            <person name="Fu Q."/>
            <person name="Gubbala S."/>
            <person name="Hirani K."/>
            <person name="Jayaseelan J.C."/>
            <person name="Lara F."/>
            <person name="Munidasa M."/>
            <person name="Palculict T."/>
            <person name="Patil S."/>
            <person name="Pu L.-L."/>
            <person name="Saada N."/>
            <person name="Tang L."/>
            <person name="Weissenberger G."/>
            <person name="Zhu Y."/>
            <person name="Hemphill L."/>
            <person name="Shang Y."/>
            <person name="Youmans B."/>
            <person name="Ayvaz T."/>
            <person name="Ross M."/>
            <person name="Santibanez J."/>
            <person name="Aqrawi P."/>
            <person name="Gross S."/>
            <person name="Joshi V."/>
            <person name="Fowler G."/>
            <person name="Nazareth L."/>
            <person name="Reid J."/>
            <person name="Worley K."/>
            <person name="Petrosino J."/>
            <person name="Highlander S."/>
            <person name="Gibbs R."/>
        </authorList>
    </citation>
    <scope>NUCLEOTIDE SEQUENCE [LARGE SCALE GENOMIC DNA]</scope>
    <source>
        <strain evidence="2 3">ATCC 33394</strain>
    </source>
</reference>
<proteinExistence type="predicted"/>
<keyword evidence="1" id="KW-1133">Transmembrane helix</keyword>
<dbReference type="Proteomes" id="UP000004088">
    <property type="component" value="Unassembled WGS sequence"/>
</dbReference>
<feature type="transmembrane region" description="Helical" evidence="1">
    <location>
        <begin position="7"/>
        <end position="29"/>
    </location>
</feature>
<feature type="transmembrane region" description="Helical" evidence="1">
    <location>
        <begin position="35"/>
        <end position="58"/>
    </location>
</feature>
<dbReference type="EMBL" id="AEWV01000006">
    <property type="protein sequence ID" value="EGC18314.1"/>
    <property type="molecule type" value="Genomic_DNA"/>
</dbReference>
<accession>F0EX85</accession>
<dbReference type="STRING" id="888741.HMPREF9098_0463"/>
<evidence type="ECO:0000313" key="2">
    <source>
        <dbReference type="EMBL" id="EGC18314.1"/>
    </source>
</evidence>
<dbReference type="HOGENOM" id="CLU_200424_0_0_4"/>
<protein>
    <submittedName>
        <fullName evidence="2">Uncharacterized protein</fullName>
    </submittedName>
</protein>
<keyword evidence="1" id="KW-0472">Membrane</keyword>
<comment type="caution">
    <text evidence="2">The sequence shown here is derived from an EMBL/GenBank/DDBJ whole genome shotgun (WGS) entry which is preliminary data.</text>
</comment>
<gene>
    <name evidence="2" type="ORF">HMPREF9098_0463</name>
</gene>
<name>F0EX85_9NEIS</name>
<dbReference type="RefSeq" id="WP_003781511.1">
    <property type="nucleotide sequence ID" value="NZ_GL870929.1"/>
</dbReference>